<comment type="caution">
    <text evidence="1">The sequence shown here is derived from an EMBL/GenBank/DDBJ whole genome shotgun (WGS) entry which is preliminary data.</text>
</comment>
<dbReference type="AlphaFoldDB" id="A0A9P7FV57"/>
<dbReference type="EMBL" id="JABCKI010006099">
    <property type="protein sequence ID" value="KAG5635412.1"/>
    <property type="molecule type" value="Genomic_DNA"/>
</dbReference>
<evidence type="ECO:0000313" key="2">
    <source>
        <dbReference type="Proteomes" id="UP000717328"/>
    </source>
</evidence>
<name>A0A9P7FV57_9AGAR</name>
<evidence type="ECO:0000313" key="1">
    <source>
        <dbReference type="EMBL" id="KAG5635412.1"/>
    </source>
</evidence>
<reference evidence="1" key="1">
    <citation type="submission" date="2021-02" db="EMBL/GenBank/DDBJ databases">
        <authorList>
            <person name="Nieuwenhuis M."/>
            <person name="Van De Peppel L.J.J."/>
        </authorList>
    </citation>
    <scope>NUCLEOTIDE SEQUENCE</scope>
    <source>
        <strain evidence="1">D49</strain>
    </source>
</reference>
<dbReference type="InterPro" id="IPR032675">
    <property type="entry name" value="LRR_dom_sf"/>
</dbReference>
<dbReference type="Gene3D" id="3.80.10.10">
    <property type="entry name" value="Ribonuclease Inhibitor"/>
    <property type="match status" value="1"/>
</dbReference>
<keyword evidence="2" id="KW-1185">Reference proteome</keyword>
<organism evidence="1 2">
    <name type="scientific">Sphagnurus paluster</name>
    <dbReference type="NCBI Taxonomy" id="117069"/>
    <lineage>
        <taxon>Eukaryota</taxon>
        <taxon>Fungi</taxon>
        <taxon>Dikarya</taxon>
        <taxon>Basidiomycota</taxon>
        <taxon>Agaricomycotina</taxon>
        <taxon>Agaricomycetes</taxon>
        <taxon>Agaricomycetidae</taxon>
        <taxon>Agaricales</taxon>
        <taxon>Tricholomatineae</taxon>
        <taxon>Lyophyllaceae</taxon>
        <taxon>Sphagnurus</taxon>
    </lineage>
</organism>
<dbReference type="OrthoDB" id="2841072at2759"/>
<proteinExistence type="predicted"/>
<protein>
    <submittedName>
        <fullName evidence="1">Uncharacterized protein</fullName>
    </submittedName>
</protein>
<accession>A0A9P7FV57</accession>
<reference evidence="1" key="2">
    <citation type="submission" date="2021-10" db="EMBL/GenBank/DDBJ databases">
        <title>Phylogenomics reveals ancestral predisposition of the termite-cultivated fungus Termitomyces towards a domesticated lifestyle.</title>
        <authorList>
            <person name="Auxier B."/>
            <person name="Grum-Grzhimaylo A."/>
            <person name="Cardenas M.E."/>
            <person name="Lodge J.D."/>
            <person name="Laessoe T."/>
            <person name="Pedersen O."/>
            <person name="Smith M.E."/>
            <person name="Kuyper T.W."/>
            <person name="Franco-Molano E.A."/>
            <person name="Baroni T.J."/>
            <person name="Aanen D.K."/>
        </authorList>
    </citation>
    <scope>NUCLEOTIDE SEQUENCE</scope>
    <source>
        <strain evidence="1">D49</strain>
    </source>
</reference>
<dbReference type="Proteomes" id="UP000717328">
    <property type="component" value="Unassembled WGS sequence"/>
</dbReference>
<gene>
    <name evidence="1" type="ORF">H0H81_011375</name>
</gene>
<sequence>MARSCNPRCTVLCHPSTCRKGPAHGGVHPNTPGLHPERLVLVVLGKTSSLMQGVLPAVRSSSREGERGVILRTGTRAPAMLRQCRPAIHARNMDIQILVNVFSNILEVELRKRYKRGLGLKTLSSLARTCRAFTGPALDELWRVQLSLVHLIKCLPRDAYELGKKNIITISRQLVHHDYDRLRFYAPRIRTIVVAPSHVGDLDPLVAPMLWTGRAIYGGTLLPNLRDLSIDISYFEGQAVLPRLLITPKLRKIALRGPEWNGDEAPLPWTNLTAVIKPMASSLTRFSLDTDPPSEGLHIPRYRTTDTFMDLHQSFYHLVDLDTHGVNITHTVLSYLASMKKLRKLNFGISVDELTQFLETNSHEGDFPCLGELKIDIEKLSIVERLLERSGFKRLQTLTVLQSDLDDDLEDLESEWDLEAFFQALNSSQESHSELRSLSILNYPSINGPSEHVLPFTSTALGFILPFSSLFFLKITFRVSIVWTDADLEAIPNAWPMLQTLSLEDEQEGIPSTTLKGLIQLLYGCRELEQLMIRVDARHPPIFAESGDLGVIAPKLQYLDMVTSPLDNPEQFAALIMMAFPALTDLYCTGYDDANNIHAQFPSHHPHQTYAKAWNTVTSQLAAVLESRWVLIRED</sequence>
<dbReference type="SUPFAM" id="SSF52047">
    <property type="entry name" value="RNI-like"/>
    <property type="match status" value="1"/>
</dbReference>